<organism evidence="2 3">
    <name type="scientific">Halorubrum laminariae</name>
    <dbReference type="NCBI Taxonomy" id="1433523"/>
    <lineage>
        <taxon>Archaea</taxon>
        <taxon>Methanobacteriati</taxon>
        <taxon>Methanobacteriota</taxon>
        <taxon>Stenosarchaea group</taxon>
        <taxon>Halobacteria</taxon>
        <taxon>Halobacteriales</taxon>
        <taxon>Haloferacaceae</taxon>
        <taxon>Halorubrum</taxon>
    </lineage>
</organism>
<dbReference type="RefSeq" id="WP_256419241.1">
    <property type="nucleotide sequence ID" value="NZ_JANHDL010000014.1"/>
</dbReference>
<dbReference type="EMBL" id="JBHUDB010000003">
    <property type="protein sequence ID" value="MFD1570418.1"/>
    <property type="molecule type" value="Genomic_DNA"/>
</dbReference>
<dbReference type="AlphaFoldDB" id="A0ABD6C1W1"/>
<feature type="transmembrane region" description="Helical" evidence="1">
    <location>
        <begin position="12"/>
        <end position="34"/>
    </location>
</feature>
<feature type="transmembrane region" description="Helical" evidence="1">
    <location>
        <begin position="46"/>
        <end position="69"/>
    </location>
</feature>
<name>A0ABD6C1W1_9EURY</name>
<evidence type="ECO:0000313" key="3">
    <source>
        <dbReference type="Proteomes" id="UP001597185"/>
    </source>
</evidence>
<keyword evidence="1" id="KW-1133">Transmembrane helix</keyword>
<keyword evidence="1" id="KW-0472">Membrane</keyword>
<dbReference type="Pfam" id="PF24365">
    <property type="entry name" value="DUF7521"/>
    <property type="match status" value="1"/>
</dbReference>
<gene>
    <name evidence="2" type="ORF">ACFR9T_07405</name>
</gene>
<evidence type="ECO:0000313" key="2">
    <source>
        <dbReference type="EMBL" id="MFD1570418.1"/>
    </source>
</evidence>
<protein>
    <submittedName>
        <fullName evidence="2">Uncharacterized protein</fullName>
    </submittedName>
</protein>
<keyword evidence="3" id="KW-1185">Reference proteome</keyword>
<dbReference type="Proteomes" id="UP001597185">
    <property type="component" value="Unassembled WGS sequence"/>
</dbReference>
<accession>A0ABD6C1W1</accession>
<feature type="transmembrane region" description="Helical" evidence="1">
    <location>
        <begin position="75"/>
        <end position="96"/>
    </location>
</feature>
<comment type="caution">
    <text evidence="2">The sequence shown here is derived from an EMBL/GenBank/DDBJ whole genome shotgun (WGS) entry which is preliminary data.</text>
</comment>
<reference evidence="2 3" key="1">
    <citation type="journal article" date="2019" name="Int. J. Syst. Evol. Microbiol.">
        <title>The Global Catalogue of Microorganisms (GCM) 10K type strain sequencing project: providing services to taxonomists for standard genome sequencing and annotation.</title>
        <authorList>
            <consortium name="The Broad Institute Genomics Platform"/>
            <consortium name="The Broad Institute Genome Sequencing Center for Infectious Disease"/>
            <person name="Wu L."/>
            <person name="Ma J."/>
        </authorList>
    </citation>
    <scope>NUCLEOTIDE SEQUENCE [LARGE SCALE GENOMIC DNA]</scope>
    <source>
        <strain evidence="2 3">CGMCC 1.12689</strain>
    </source>
</reference>
<proteinExistence type="predicted"/>
<dbReference type="InterPro" id="IPR055943">
    <property type="entry name" value="DUF7521"/>
</dbReference>
<keyword evidence="1" id="KW-0812">Transmembrane</keyword>
<sequence length="105" mass="11664">MIPLQLSPSLQSQIAFVLTVTSTLLGLAVGYLALRGYWQSRQRPMLFIAVGFFLVFWTPVLLVAGPYLVPLVGPFVYGMLGEISQIVGLLCILYGLRMPYLQRNS</sequence>
<evidence type="ECO:0000256" key="1">
    <source>
        <dbReference type="SAM" id="Phobius"/>
    </source>
</evidence>